<reference evidence="4 5" key="1">
    <citation type="submission" date="2023-09" db="EMBL/GenBank/DDBJ databases">
        <title>Flavobacterium sp. a novel bacteria isolate from Pepper rhizosphere.</title>
        <authorList>
            <person name="Peng Y."/>
            <person name="Lee J."/>
        </authorList>
    </citation>
    <scope>NUCLEOTIDE SEQUENCE [LARGE SCALE GENOMIC DNA]</scope>
    <source>
        <strain evidence="3">PMR2A8</strain>
        <strain evidence="4 5">PMTSA4</strain>
    </source>
</reference>
<keyword evidence="1" id="KW-0732">Signal</keyword>
<dbReference type="InterPro" id="IPR026444">
    <property type="entry name" value="Secre_tail"/>
</dbReference>
<dbReference type="EMBL" id="CP134890">
    <property type="protein sequence ID" value="WNM20469.1"/>
    <property type="molecule type" value="Genomic_DNA"/>
</dbReference>
<gene>
    <name evidence="4" type="ORF">RN605_07155</name>
    <name evidence="3" type="ORF">RN608_13855</name>
</gene>
<protein>
    <submittedName>
        <fullName evidence="4">T9SS sorting signal type C domain-containing protein</fullName>
    </submittedName>
</protein>
<keyword evidence="5" id="KW-1185">Reference proteome</keyword>
<evidence type="ECO:0000256" key="1">
    <source>
        <dbReference type="ARBA" id="ARBA00022729"/>
    </source>
</evidence>
<evidence type="ECO:0000313" key="3">
    <source>
        <dbReference type="EMBL" id="WNM19080.1"/>
    </source>
</evidence>
<dbReference type="Proteomes" id="UP001304515">
    <property type="component" value="Chromosome"/>
</dbReference>
<dbReference type="EMBL" id="CP134878">
    <property type="protein sequence ID" value="WNM19080.1"/>
    <property type="molecule type" value="Genomic_DNA"/>
</dbReference>
<dbReference type="AlphaFoldDB" id="A0AA96EXT8"/>
<dbReference type="NCBIfam" id="NF033708">
    <property type="entry name" value="T9SS_Cterm_ChiA"/>
    <property type="match status" value="1"/>
</dbReference>
<dbReference type="RefSeq" id="WP_313323624.1">
    <property type="nucleotide sequence ID" value="NZ_CP134878.1"/>
</dbReference>
<accession>A0AA96EXT8</accession>
<evidence type="ECO:0000259" key="2">
    <source>
        <dbReference type="Pfam" id="PF18962"/>
    </source>
</evidence>
<dbReference type="KEGG" id="fcj:RN605_07155"/>
<dbReference type="Pfam" id="PF18962">
    <property type="entry name" value="Por_Secre_tail"/>
    <property type="match status" value="1"/>
</dbReference>
<organism evidence="4 5">
    <name type="scientific">Flavobacterium capsici</name>
    <dbReference type="NCBI Taxonomy" id="3075618"/>
    <lineage>
        <taxon>Bacteria</taxon>
        <taxon>Pseudomonadati</taxon>
        <taxon>Bacteroidota</taxon>
        <taxon>Flavobacteriia</taxon>
        <taxon>Flavobacteriales</taxon>
        <taxon>Flavobacteriaceae</taxon>
        <taxon>Flavobacterium</taxon>
    </lineage>
</organism>
<dbReference type="NCBIfam" id="TIGR04183">
    <property type="entry name" value="Por_Secre_tail"/>
    <property type="match status" value="1"/>
</dbReference>
<sequence length="641" mass="70421">MKRFFNINIVLFLVLFLIGINKSNGQIFVSNNSYVFNKSSLVYSRGNLELNGANSNFYLRNEGQFLQGITGVSTNVGLGNLSVFQEGTSNNYGYNYWCSPIGNASTSSGNESFGISMLKLPANSTAFINPIISATTYDGLSGTESLTIASYWIYKFLASDNYSQWISVGSASIIQPGEGFTMKGTTGSDTTNPGEIQVNNPGNAQRYDFRGKPNDGNINISVAAPTIGTQYPNSTLTGNPYPSAINLNYFLLENSGYNVNYTTGAVTTGGPVNVINGNAYFWEHIKPATSHFLSSYVGGYGIYVPNNVNANSPGTYTPATWNTFNIDGSLNVTGGSTGSNYKRMFSPIGQGFMVQGTANGTAQMKNVYRTFVKEGVASNSQFERNSSTNETNNWDEIPNVAGVDYTQFSKDEVPQIKIHTILNNQYTREAILAFNPFTTDGYDNAMDAATPDDNLPNDVYFSLANSDKPFVISTIPFDINKRIPFTIKSNQQSTFKIGVADIINFTDADNVYLYDGLTGVYHDIKNGFYEVTLPQGIHANRYEVTFLNTDALDVNNPIKESLFVFQDNTNSLLTISNPNLLEIKNIQLFDISGKQIFDKQKLEANSNYEFSTASLSEGVYLVKINTMENQVKTQKIIVSNK</sequence>
<evidence type="ECO:0000313" key="4">
    <source>
        <dbReference type="EMBL" id="WNM20469.1"/>
    </source>
</evidence>
<proteinExistence type="predicted"/>
<feature type="domain" description="Secretion system C-terminal sorting" evidence="2">
    <location>
        <begin position="570"/>
        <end position="638"/>
    </location>
</feature>
<accession>A0AA96J2G1</accession>
<name>A0AA96EXT8_9FLAO</name>
<evidence type="ECO:0000313" key="5">
    <source>
        <dbReference type="Proteomes" id="UP001304515"/>
    </source>
</evidence>